<keyword evidence="8" id="KW-0807">Transducer</keyword>
<sequence length="193" mass="21914">MSHECLSAIVAFFGLTPPKMKLILYFKNRQKAHKLDNVICKTLPLNSSDMEREGEKAIYIAVIILIWSSAAATLFALLSSNFLSLNREETSFLFPIYMPEFIERNSFTFYAVYGLQLLTCTHVVAINGSTLASFAHASNVLCVQNKNLGIAICNLTVDHGTRAISNERKQEKMKEYVEFHSHLVKYDIKYNIH</sequence>
<comment type="subcellular location">
    <subcellularLocation>
        <location evidence="1">Membrane</location>
        <topology evidence="1">Multi-pass membrane protein</topology>
    </subcellularLocation>
</comment>
<dbReference type="InParanoid" id="A0A482XCU0"/>
<evidence type="ECO:0000313" key="10">
    <source>
        <dbReference type="EMBL" id="RZF43308.1"/>
    </source>
</evidence>
<feature type="transmembrane region" description="Helical" evidence="9">
    <location>
        <begin position="57"/>
        <end position="78"/>
    </location>
</feature>
<evidence type="ECO:0000256" key="9">
    <source>
        <dbReference type="SAM" id="Phobius"/>
    </source>
</evidence>
<reference evidence="10 11" key="1">
    <citation type="journal article" date="2017" name="Gigascience">
        <title>Genome sequence of the small brown planthopper, Laodelphax striatellus.</title>
        <authorList>
            <person name="Zhu J."/>
            <person name="Jiang F."/>
            <person name="Wang X."/>
            <person name="Yang P."/>
            <person name="Bao Y."/>
            <person name="Zhao W."/>
            <person name="Wang W."/>
            <person name="Lu H."/>
            <person name="Wang Q."/>
            <person name="Cui N."/>
            <person name="Li J."/>
            <person name="Chen X."/>
            <person name="Luo L."/>
            <person name="Yu J."/>
            <person name="Kang L."/>
            <person name="Cui F."/>
        </authorList>
    </citation>
    <scope>NUCLEOTIDE SEQUENCE [LARGE SCALE GENOMIC DNA]</scope>
    <source>
        <strain evidence="10">Lst14</strain>
    </source>
</reference>
<keyword evidence="2" id="KW-0716">Sensory transduction</keyword>
<keyword evidence="6 9" id="KW-0472">Membrane</keyword>
<dbReference type="OrthoDB" id="7696577at2759"/>
<proteinExistence type="predicted"/>
<accession>A0A482XCU0</accession>
<evidence type="ECO:0000256" key="3">
    <source>
        <dbReference type="ARBA" id="ARBA00022692"/>
    </source>
</evidence>
<dbReference type="GO" id="GO:0007165">
    <property type="term" value="P:signal transduction"/>
    <property type="evidence" value="ECO:0007669"/>
    <property type="project" value="UniProtKB-KW"/>
</dbReference>
<gene>
    <name evidence="10" type="ORF">LSTR_LSTR001569</name>
</gene>
<dbReference type="GO" id="GO:0004984">
    <property type="term" value="F:olfactory receptor activity"/>
    <property type="evidence" value="ECO:0007669"/>
    <property type="project" value="InterPro"/>
</dbReference>
<evidence type="ECO:0000256" key="6">
    <source>
        <dbReference type="ARBA" id="ARBA00023136"/>
    </source>
</evidence>
<evidence type="ECO:0000256" key="5">
    <source>
        <dbReference type="ARBA" id="ARBA00022989"/>
    </source>
</evidence>
<keyword evidence="11" id="KW-1185">Reference proteome</keyword>
<name>A0A482XCU0_LAOST</name>
<dbReference type="GO" id="GO:0005549">
    <property type="term" value="F:odorant binding"/>
    <property type="evidence" value="ECO:0007669"/>
    <property type="project" value="InterPro"/>
</dbReference>
<dbReference type="Proteomes" id="UP000291343">
    <property type="component" value="Unassembled WGS sequence"/>
</dbReference>
<evidence type="ECO:0000256" key="1">
    <source>
        <dbReference type="ARBA" id="ARBA00004141"/>
    </source>
</evidence>
<keyword evidence="3 9" id="KW-0812">Transmembrane</keyword>
<evidence type="ECO:0000256" key="7">
    <source>
        <dbReference type="ARBA" id="ARBA00023170"/>
    </source>
</evidence>
<dbReference type="InterPro" id="IPR004117">
    <property type="entry name" value="7tm6_olfct_rcpt"/>
</dbReference>
<comment type="caution">
    <text evidence="10">The sequence shown here is derived from an EMBL/GenBank/DDBJ whole genome shotgun (WGS) entry which is preliminary data.</text>
</comment>
<dbReference type="EMBL" id="QKKF02012754">
    <property type="protein sequence ID" value="RZF43308.1"/>
    <property type="molecule type" value="Genomic_DNA"/>
</dbReference>
<evidence type="ECO:0000313" key="11">
    <source>
        <dbReference type="Proteomes" id="UP000291343"/>
    </source>
</evidence>
<evidence type="ECO:0000256" key="8">
    <source>
        <dbReference type="ARBA" id="ARBA00023224"/>
    </source>
</evidence>
<organism evidence="10 11">
    <name type="scientific">Laodelphax striatellus</name>
    <name type="common">Small brown planthopper</name>
    <name type="synonym">Delphax striatella</name>
    <dbReference type="NCBI Taxonomy" id="195883"/>
    <lineage>
        <taxon>Eukaryota</taxon>
        <taxon>Metazoa</taxon>
        <taxon>Ecdysozoa</taxon>
        <taxon>Arthropoda</taxon>
        <taxon>Hexapoda</taxon>
        <taxon>Insecta</taxon>
        <taxon>Pterygota</taxon>
        <taxon>Neoptera</taxon>
        <taxon>Paraneoptera</taxon>
        <taxon>Hemiptera</taxon>
        <taxon>Auchenorrhyncha</taxon>
        <taxon>Fulgoroidea</taxon>
        <taxon>Delphacidae</taxon>
        <taxon>Criomorphinae</taxon>
        <taxon>Laodelphax</taxon>
    </lineage>
</organism>
<keyword evidence="4" id="KW-0552">Olfaction</keyword>
<evidence type="ECO:0000256" key="4">
    <source>
        <dbReference type="ARBA" id="ARBA00022725"/>
    </source>
</evidence>
<keyword evidence="7" id="KW-0675">Receptor</keyword>
<dbReference type="Pfam" id="PF02949">
    <property type="entry name" value="7tm_6"/>
    <property type="match status" value="1"/>
</dbReference>
<keyword evidence="5 9" id="KW-1133">Transmembrane helix</keyword>
<evidence type="ECO:0008006" key="12">
    <source>
        <dbReference type="Google" id="ProtNLM"/>
    </source>
</evidence>
<dbReference type="AlphaFoldDB" id="A0A482XCU0"/>
<dbReference type="GO" id="GO:0016020">
    <property type="term" value="C:membrane"/>
    <property type="evidence" value="ECO:0007669"/>
    <property type="project" value="UniProtKB-SubCell"/>
</dbReference>
<protein>
    <recommendedName>
        <fullName evidence="12">Odorant receptor</fullName>
    </recommendedName>
</protein>
<evidence type="ECO:0000256" key="2">
    <source>
        <dbReference type="ARBA" id="ARBA00022606"/>
    </source>
</evidence>